<protein>
    <submittedName>
        <fullName evidence="3 4">Uncharacterized protein</fullName>
    </submittedName>
</protein>
<dbReference type="GeneID" id="100836437"/>
<dbReference type="Gramene" id="KQK03909">
    <property type="protein sequence ID" value="KQK03909"/>
    <property type="gene ID" value="BRADI_2g10600v3"/>
</dbReference>
<dbReference type="Pfam" id="PF12274">
    <property type="entry name" value="DUF3615"/>
    <property type="match status" value="1"/>
</dbReference>
<dbReference type="FunCoup" id="A0A0Q3FZV2">
    <property type="interactions" value="250"/>
</dbReference>
<evidence type="ECO:0000313" key="4">
    <source>
        <dbReference type="EnsemblPlants" id="KQK03909"/>
    </source>
</evidence>
<keyword evidence="5" id="KW-1185">Reference proteome</keyword>
<gene>
    <name evidence="4" type="primary">LOC100836437</name>
    <name evidence="3" type="ORF">BRADI_2g10600v3</name>
</gene>
<evidence type="ECO:0000259" key="2">
    <source>
        <dbReference type="Pfam" id="PF20235"/>
    </source>
</evidence>
<accession>A0A0Q3FZV2</accession>
<dbReference type="OrthoDB" id="639207at2759"/>
<feature type="domain" description="PIR2-like helical" evidence="2">
    <location>
        <begin position="38"/>
        <end position="149"/>
    </location>
</feature>
<dbReference type="PANTHER" id="PTHR33120">
    <property type="entry name" value="EXPRESSED PROTEIN-RELATED"/>
    <property type="match status" value="1"/>
</dbReference>
<proteinExistence type="predicted"/>
<evidence type="ECO:0000313" key="3">
    <source>
        <dbReference type="EMBL" id="KQK03909.1"/>
    </source>
</evidence>
<dbReference type="InterPro" id="IPR022059">
    <property type="entry name" value="DUF3615"/>
</dbReference>
<evidence type="ECO:0000313" key="5">
    <source>
        <dbReference type="Proteomes" id="UP000008810"/>
    </source>
</evidence>
<organism evidence="3">
    <name type="scientific">Brachypodium distachyon</name>
    <name type="common">Purple false brome</name>
    <name type="synonym">Trachynia distachya</name>
    <dbReference type="NCBI Taxonomy" id="15368"/>
    <lineage>
        <taxon>Eukaryota</taxon>
        <taxon>Viridiplantae</taxon>
        <taxon>Streptophyta</taxon>
        <taxon>Embryophyta</taxon>
        <taxon>Tracheophyta</taxon>
        <taxon>Spermatophyta</taxon>
        <taxon>Magnoliopsida</taxon>
        <taxon>Liliopsida</taxon>
        <taxon>Poales</taxon>
        <taxon>Poaceae</taxon>
        <taxon>BOP clade</taxon>
        <taxon>Pooideae</taxon>
        <taxon>Stipodae</taxon>
        <taxon>Brachypodieae</taxon>
        <taxon>Brachypodium</taxon>
    </lineage>
</organism>
<dbReference type="AlphaFoldDB" id="A0A0Q3FZV2"/>
<dbReference type="PANTHER" id="PTHR33120:SF5">
    <property type="entry name" value="PIR2-LIKE HELICAL DOMAIN-CONTAINING PROTEIN"/>
    <property type="match status" value="1"/>
</dbReference>
<dbReference type="EnsemblPlants" id="KQK03909">
    <property type="protein sequence ID" value="KQK03909"/>
    <property type="gene ID" value="BRADI_2g10600v3"/>
</dbReference>
<dbReference type="EMBL" id="CM000881">
    <property type="protein sequence ID" value="KQK03909.1"/>
    <property type="molecule type" value="Genomic_DNA"/>
</dbReference>
<dbReference type="ExpressionAtlas" id="A0A0Q3FZV2">
    <property type="expression patterns" value="baseline"/>
</dbReference>
<sequence length="737" mass="82254">MSGGAGTGNSPRRVIKPQRRYMPSSAEQVEERSRLLSKMDAFYREACARLAVEASPATLARFLNAGVSVGLLDPVSNIMANTLVTSDIGPDLMDKDKVFDDTKLGEMAKRSLDGLVAFLVYFFPYLAGWDALRYLLVADADLLVAARLIVADRGMMGFSITSLASVPAFQAALRLAAQVSKHPQPQRFANVWMSLSSQLQQVMAIQNQPHGMNLVTIQRLLGGESIPDLGKAWDLATSRPPYNNIADMPYQATRALRMALLDTIRGFYLRALASLPRAELRSRYHRSMLKAGYCYGPLDPVSNIIVNTIWYDVMFAAPQPPVLEMIGPRSLTRLESRSFYGLASFLQTRYHNLSEHEVVQSLVANCAYLSLADPNFDAATQGVDHLPFADLNIAIGAAAKMEGERQRQQCRTSTPGLYDAVRKVEQQRPCASAKEAYEAASTAALHPDPEAHAVFLSSTKEMLKGPALLLLQTGDQLTSENVQFLASLFSSRQKPTPEQIEKKNPYPVLAGKRRSEAQQRRIKTKVKAALGKHLLQDGEPMYELHIICGANENVGSPEYCDDQDVDVYDDDACRAPCKFCYSHVNFLVTRKDSPAGSYPLLFFAEFDDDEEGKSLCCRVDVPTPFAGGIGRNQRITCIGIGWRWRWGYANFPKCRYVDTFFDRVLSGPEHVRCLYCESEGTKLVHPASGKFHGREELFEEAICEDRNDWLICENEYAVQHMYAVDEDFMYIDMRCIS</sequence>
<feature type="domain" description="PIR2-like helical" evidence="2">
    <location>
        <begin position="262"/>
        <end position="372"/>
    </location>
</feature>
<dbReference type="RefSeq" id="XP_014753877.1">
    <property type="nucleotide sequence ID" value="XM_014898391.2"/>
</dbReference>
<reference evidence="3 4" key="1">
    <citation type="journal article" date="2010" name="Nature">
        <title>Genome sequencing and analysis of the model grass Brachypodium distachyon.</title>
        <authorList>
            <consortium name="International Brachypodium Initiative"/>
        </authorList>
    </citation>
    <scope>NUCLEOTIDE SEQUENCE [LARGE SCALE GENOMIC DNA]</scope>
    <source>
        <strain evidence="3 4">Bd21</strain>
    </source>
</reference>
<evidence type="ECO:0000259" key="1">
    <source>
        <dbReference type="Pfam" id="PF12274"/>
    </source>
</evidence>
<reference evidence="3" key="2">
    <citation type="submission" date="2017-06" db="EMBL/GenBank/DDBJ databases">
        <title>WGS assembly of Brachypodium distachyon.</title>
        <authorList>
            <consortium name="The International Brachypodium Initiative"/>
            <person name="Lucas S."/>
            <person name="Harmon-Smith M."/>
            <person name="Lail K."/>
            <person name="Tice H."/>
            <person name="Grimwood J."/>
            <person name="Bruce D."/>
            <person name="Barry K."/>
            <person name="Shu S."/>
            <person name="Lindquist E."/>
            <person name="Wang M."/>
            <person name="Pitluck S."/>
            <person name="Vogel J.P."/>
            <person name="Garvin D.F."/>
            <person name="Mockler T.C."/>
            <person name="Schmutz J."/>
            <person name="Rokhsar D."/>
            <person name="Bevan M.W."/>
        </authorList>
    </citation>
    <scope>NUCLEOTIDE SEQUENCE</scope>
    <source>
        <strain evidence="3">Bd21</strain>
    </source>
</reference>
<reference evidence="4" key="3">
    <citation type="submission" date="2018-08" db="UniProtKB">
        <authorList>
            <consortium name="EnsemblPlants"/>
        </authorList>
    </citation>
    <scope>IDENTIFICATION</scope>
    <source>
        <strain evidence="4">cv. Bd21</strain>
    </source>
</reference>
<dbReference type="Proteomes" id="UP000008810">
    <property type="component" value="Chromosome 2"/>
</dbReference>
<name>A0A0Q3FZV2_BRADI</name>
<feature type="domain" description="DUF3615" evidence="1">
    <location>
        <begin position="526"/>
        <end position="686"/>
    </location>
</feature>
<dbReference type="InterPro" id="IPR046527">
    <property type="entry name" value="PIR2-like_helical"/>
</dbReference>
<dbReference type="Pfam" id="PF20235">
    <property type="entry name" value="PIR2-like_helical"/>
    <property type="match status" value="2"/>
</dbReference>